<organism evidence="2 3">
    <name type="scientific">Acinetobacter puyangensis</name>
    <dbReference type="NCBI Taxonomy" id="1096779"/>
    <lineage>
        <taxon>Bacteria</taxon>
        <taxon>Pseudomonadati</taxon>
        <taxon>Pseudomonadota</taxon>
        <taxon>Gammaproteobacteria</taxon>
        <taxon>Moraxellales</taxon>
        <taxon>Moraxellaceae</taxon>
        <taxon>Acinetobacter</taxon>
    </lineage>
</organism>
<dbReference type="InterPro" id="IPR045584">
    <property type="entry name" value="Pilin-like"/>
</dbReference>
<gene>
    <name evidence="2" type="ORF">SAMN05421731_103299</name>
</gene>
<keyword evidence="3" id="KW-1185">Reference proteome</keyword>
<evidence type="ECO:0000313" key="2">
    <source>
        <dbReference type="EMBL" id="SNX44561.1"/>
    </source>
</evidence>
<proteinExistence type="predicted"/>
<reference evidence="3" key="1">
    <citation type="submission" date="2016-09" db="EMBL/GenBank/DDBJ databases">
        <authorList>
            <person name="Varghese N."/>
            <person name="Submissions S."/>
        </authorList>
    </citation>
    <scope>NUCLEOTIDE SEQUENCE [LARGE SCALE GENOMIC DNA]</scope>
    <source>
        <strain evidence="3">ANC 4466</strain>
    </source>
</reference>
<dbReference type="InterPro" id="IPR012902">
    <property type="entry name" value="N_methyl_site"/>
</dbReference>
<name>A0A240E7R5_9GAMM</name>
<keyword evidence="1" id="KW-1133">Transmembrane helix</keyword>
<dbReference type="RefSeq" id="WP_171294007.1">
    <property type="nucleotide sequence ID" value="NZ_BAABHT010000001.1"/>
</dbReference>
<protein>
    <submittedName>
        <fullName evidence="2">Prepilin-type N-terminal cleavage/methylation domain-containing protein</fullName>
    </submittedName>
</protein>
<dbReference type="AlphaFoldDB" id="A0A240E7R5"/>
<keyword evidence="1" id="KW-0472">Membrane</keyword>
<feature type="transmembrane region" description="Helical" evidence="1">
    <location>
        <begin position="12"/>
        <end position="35"/>
    </location>
</feature>
<dbReference type="EMBL" id="OANT01000003">
    <property type="protein sequence ID" value="SNX44561.1"/>
    <property type="molecule type" value="Genomic_DNA"/>
</dbReference>
<dbReference type="NCBIfam" id="TIGR02532">
    <property type="entry name" value="IV_pilin_GFxxxE"/>
    <property type="match status" value="1"/>
</dbReference>
<dbReference type="SUPFAM" id="SSF54523">
    <property type="entry name" value="Pili subunits"/>
    <property type="match status" value="1"/>
</dbReference>
<dbReference type="Proteomes" id="UP000219042">
    <property type="component" value="Unassembled WGS sequence"/>
</dbReference>
<dbReference type="Pfam" id="PF07963">
    <property type="entry name" value="N_methyl"/>
    <property type="match status" value="1"/>
</dbReference>
<sequence>MRVQAAFTLIEMMVVIAIIAILAVMGASLGSGWIYQAELNKANASLQSAINLARATAIRNCAGVIGNTTAASVSFENNKLTVLDNNCSNQNQATNTFDISAKITITDEQSHIFKEFGFNSVGEIIKKDDFDLSSPLIIKHSGLSEDAGEKYEF</sequence>
<keyword evidence="1" id="KW-0812">Transmembrane</keyword>
<evidence type="ECO:0000313" key="3">
    <source>
        <dbReference type="Proteomes" id="UP000219042"/>
    </source>
</evidence>
<evidence type="ECO:0000256" key="1">
    <source>
        <dbReference type="SAM" id="Phobius"/>
    </source>
</evidence>
<accession>A0A240E7R5</accession>
<dbReference type="Gene3D" id="3.30.700.10">
    <property type="entry name" value="Glycoprotein, Type 4 Pilin"/>
    <property type="match status" value="1"/>
</dbReference>